<feature type="chain" id="PRO_5007622113" evidence="1">
    <location>
        <begin position="22"/>
        <end position="88"/>
    </location>
</feature>
<gene>
    <name evidence="2" type="ORF">AWB76_04560</name>
</gene>
<dbReference type="InterPro" id="IPR025421">
    <property type="entry name" value="DUF4148"/>
</dbReference>
<dbReference type="STRING" id="1777137.AWB76_04560"/>
<evidence type="ECO:0000256" key="1">
    <source>
        <dbReference type="SAM" id="SignalP"/>
    </source>
</evidence>
<dbReference type="Proteomes" id="UP000054624">
    <property type="component" value="Unassembled WGS sequence"/>
</dbReference>
<organism evidence="2 3">
    <name type="scientific">Caballeronia temeraria</name>
    <dbReference type="NCBI Taxonomy" id="1777137"/>
    <lineage>
        <taxon>Bacteria</taxon>
        <taxon>Pseudomonadati</taxon>
        <taxon>Pseudomonadota</taxon>
        <taxon>Betaproteobacteria</taxon>
        <taxon>Burkholderiales</taxon>
        <taxon>Burkholderiaceae</taxon>
        <taxon>Caballeronia</taxon>
    </lineage>
</organism>
<dbReference type="Pfam" id="PF13663">
    <property type="entry name" value="DUF4148"/>
    <property type="match status" value="1"/>
</dbReference>
<feature type="signal peptide" evidence="1">
    <location>
        <begin position="1"/>
        <end position="21"/>
    </location>
</feature>
<keyword evidence="3" id="KW-1185">Reference proteome</keyword>
<reference evidence="3" key="1">
    <citation type="submission" date="2016-01" db="EMBL/GenBank/DDBJ databases">
        <authorList>
            <person name="Peeters Charlotte."/>
        </authorList>
    </citation>
    <scope>NUCLEOTIDE SEQUENCE [LARGE SCALE GENOMIC DNA]</scope>
</reference>
<name>A0A158BR35_9BURK</name>
<dbReference type="EMBL" id="FCOI02000016">
    <property type="protein sequence ID" value="SAK72544.1"/>
    <property type="molecule type" value="Genomic_DNA"/>
</dbReference>
<evidence type="ECO:0000313" key="2">
    <source>
        <dbReference type="EMBL" id="SAK72544.1"/>
    </source>
</evidence>
<dbReference type="OrthoDB" id="9104200at2"/>
<protein>
    <submittedName>
        <fullName evidence="2">Purine nucleoside phosphorylase</fullName>
    </submittedName>
</protein>
<evidence type="ECO:0000313" key="3">
    <source>
        <dbReference type="Proteomes" id="UP000054624"/>
    </source>
</evidence>
<keyword evidence="1" id="KW-0732">Signal</keyword>
<accession>A0A158BR35</accession>
<dbReference type="RefSeq" id="WP_063936375.1">
    <property type="nucleotide sequence ID" value="NZ_FCOI02000016.1"/>
</dbReference>
<sequence length="88" mass="9593">MKLVTRIVLLGLAAAPLAALAQSDALTRQQVREDLVKAERAGYRPGEQDGRYPGSFLDIKEGIYTGASVYRTKPGYPNLAPNAEAYLR</sequence>
<proteinExistence type="predicted"/>
<dbReference type="AlphaFoldDB" id="A0A158BR35"/>